<reference evidence="1 2" key="1">
    <citation type="journal article" date="2016" name="Nat. Commun.">
        <title>Thousands of microbial genomes shed light on interconnected biogeochemical processes in an aquifer system.</title>
        <authorList>
            <person name="Anantharaman K."/>
            <person name="Brown C.T."/>
            <person name="Hug L.A."/>
            <person name="Sharon I."/>
            <person name="Castelle C.J."/>
            <person name="Probst A.J."/>
            <person name="Thomas B.C."/>
            <person name="Singh A."/>
            <person name="Wilkins M.J."/>
            <person name="Karaoz U."/>
            <person name="Brodie E.L."/>
            <person name="Williams K.H."/>
            <person name="Hubbard S.S."/>
            <person name="Banfield J.F."/>
        </authorList>
    </citation>
    <scope>NUCLEOTIDE SEQUENCE [LARGE SCALE GENOMIC DNA]</scope>
</reference>
<dbReference type="EMBL" id="MGJP01000032">
    <property type="protein sequence ID" value="OGN09570.1"/>
    <property type="molecule type" value="Genomic_DNA"/>
</dbReference>
<accession>A0A1F8FAH4</accession>
<dbReference type="AlphaFoldDB" id="A0A1F8FAH4"/>
<organism evidence="1 2">
    <name type="scientific">Candidatus Yanofskybacteria bacterium RIFCSPHIGHO2_02_FULL_41_11</name>
    <dbReference type="NCBI Taxonomy" id="1802675"/>
    <lineage>
        <taxon>Bacteria</taxon>
        <taxon>Candidatus Yanofskyibacteriota</taxon>
    </lineage>
</organism>
<proteinExistence type="predicted"/>
<gene>
    <name evidence="1" type="ORF">A3J46_02310</name>
</gene>
<comment type="caution">
    <text evidence="1">The sequence shown here is derived from an EMBL/GenBank/DDBJ whole genome shotgun (WGS) entry which is preliminary data.</text>
</comment>
<sequence>MPKRLEKLHTIKSGATCPMCESANIRKEVQAFYDPYCFNQINFLVNTNLSRCGNCGLNFFDKTQSALVTRRILAKLRRIKLADTKKLAKKHEYQYS</sequence>
<evidence type="ECO:0000313" key="2">
    <source>
        <dbReference type="Proteomes" id="UP000177167"/>
    </source>
</evidence>
<evidence type="ECO:0000313" key="1">
    <source>
        <dbReference type="EMBL" id="OGN09570.1"/>
    </source>
</evidence>
<dbReference type="Proteomes" id="UP000177167">
    <property type="component" value="Unassembled WGS sequence"/>
</dbReference>
<protein>
    <recommendedName>
        <fullName evidence="3">YgiT-type zinc finger protein</fullName>
    </recommendedName>
</protein>
<name>A0A1F8FAH4_9BACT</name>
<evidence type="ECO:0008006" key="3">
    <source>
        <dbReference type="Google" id="ProtNLM"/>
    </source>
</evidence>